<dbReference type="GO" id="GO:0005576">
    <property type="term" value="C:extracellular region"/>
    <property type="evidence" value="ECO:0007669"/>
    <property type="project" value="InterPro"/>
</dbReference>
<evidence type="ECO:0000256" key="1">
    <source>
        <dbReference type="ARBA" id="ARBA00010092"/>
    </source>
</evidence>
<dbReference type="EC" id="3.1.1.117" evidence="7"/>
<dbReference type="EMBL" id="CVQH01027749">
    <property type="protein sequence ID" value="CRK42721.1"/>
    <property type="molecule type" value="Genomic_DNA"/>
</dbReference>
<dbReference type="AlphaFoldDB" id="A0A0G4N7X6"/>
<protein>
    <recommendedName>
        <fullName evidence="7">(4-O-methyl)-D-glucuronate--lignin esterase</fullName>
        <ecNumber evidence="7">3.1.1.117</ecNumber>
    </recommendedName>
</protein>
<keyword evidence="3 9" id="KW-0732">Signal</keyword>
<dbReference type="InterPro" id="IPR029058">
    <property type="entry name" value="AB_hydrolase_fold"/>
</dbReference>
<dbReference type="SMART" id="SM00236">
    <property type="entry name" value="fCBD"/>
    <property type="match status" value="1"/>
</dbReference>
<keyword evidence="4" id="KW-0378">Hydrolase</keyword>
<dbReference type="GO" id="GO:0005975">
    <property type="term" value="P:carbohydrate metabolic process"/>
    <property type="evidence" value="ECO:0007669"/>
    <property type="project" value="InterPro"/>
</dbReference>
<dbReference type="PROSITE" id="PS00562">
    <property type="entry name" value="CBM1_1"/>
    <property type="match status" value="1"/>
</dbReference>
<evidence type="ECO:0000256" key="9">
    <source>
        <dbReference type="SAM" id="SignalP"/>
    </source>
</evidence>
<keyword evidence="12" id="KW-1185">Reference proteome</keyword>
<reference evidence="11 12" key="1">
    <citation type="submission" date="2015-05" db="EMBL/GenBank/DDBJ databases">
        <authorList>
            <person name="Wang D.B."/>
            <person name="Wang M."/>
        </authorList>
    </citation>
    <scope>NUCLEOTIDE SEQUENCE [LARGE SCALE GENOMIC DNA]</scope>
    <source>
        <strain evidence="11">VL1</strain>
    </source>
</reference>
<proteinExistence type="inferred from homology"/>
<dbReference type="PROSITE" id="PS51164">
    <property type="entry name" value="CBM1_2"/>
    <property type="match status" value="1"/>
</dbReference>
<evidence type="ECO:0000256" key="3">
    <source>
        <dbReference type="ARBA" id="ARBA00022729"/>
    </source>
</evidence>
<accession>A0A0G4N7X6</accession>
<feature type="domain" description="CBM1" evidence="10">
    <location>
        <begin position="16"/>
        <end position="52"/>
    </location>
</feature>
<dbReference type="SUPFAM" id="SSF57180">
    <property type="entry name" value="Cellulose-binding domain"/>
    <property type="match status" value="1"/>
</dbReference>
<feature type="signal peptide" evidence="9">
    <location>
        <begin position="1"/>
        <end position="18"/>
    </location>
</feature>
<comment type="catalytic activity">
    <reaction evidence="6">
        <text>a 4-O-methyl-alpha-D-glucuronosyl ester derivative + H2O = 4-O-methyl-alpha-D-glucuronate derivative + an alcohol + H(+)</text>
        <dbReference type="Rhea" id="RHEA:67452"/>
        <dbReference type="ChEBI" id="CHEBI:15377"/>
        <dbReference type="ChEBI" id="CHEBI:15378"/>
        <dbReference type="ChEBI" id="CHEBI:30879"/>
        <dbReference type="ChEBI" id="CHEBI:171667"/>
        <dbReference type="ChEBI" id="CHEBI:171668"/>
        <dbReference type="EC" id="3.1.1.117"/>
    </reaction>
    <physiologicalReaction direction="left-to-right" evidence="6">
        <dbReference type="Rhea" id="RHEA:67453"/>
    </physiologicalReaction>
</comment>
<dbReference type="Pfam" id="PF22244">
    <property type="entry name" value="GCE_fung"/>
    <property type="match status" value="1"/>
</dbReference>
<name>A0A0G4N7X6_VERLO</name>
<feature type="region of interest" description="Disordered" evidence="8">
    <location>
        <begin position="58"/>
        <end position="105"/>
    </location>
</feature>
<dbReference type="InterPro" id="IPR054579">
    <property type="entry name" value="GCE-like_dom"/>
</dbReference>
<dbReference type="STRING" id="100787.A0A0G4N7X6"/>
<evidence type="ECO:0000256" key="6">
    <source>
        <dbReference type="ARBA" id="ARBA00024511"/>
    </source>
</evidence>
<gene>
    <name evidence="11" type="ORF">BN1708_008839</name>
</gene>
<evidence type="ECO:0000256" key="5">
    <source>
        <dbReference type="ARBA" id="ARBA00023185"/>
    </source>
</evidence>
<feature type="compositionally biased region" description="Pro residues" evidence="8">
    <location>
        <begin position="82"/>
        <end position="94"/>
    </location>
</feature>
<sequence length="253" mass="25573">MKTLATALLFAASAAAQAGPWAQCGGQGHTGATTCVSGHYCSVINAWYSQCLPGTAPGGPPPPPPTTAVPPPPPVTTVSPPTTTPPTAPPPPVTPGTCPALPSGLGPANANLPNPFVFQNGAAVTTKADWACRQREISAQIQAYELGTLPGKPQSVTGSYSGNRLTINVSDQGRSISFAVTINKPSGTNVPAIIAYGAASIPIPAGVATITYNNDEVAQQQGGSSRGRGKFYDLYGSSHSAGALTAWAWGVAR</sequence>
<evidence type="ECO:0000256" key="2">
    <source>
        <dbReference type="ARBA" id="ARBA00022487"/>
    </source>
</evidence>
<dbReference type="Pfam" id="PF00734">
    <property type="entry name" value="CBM_1"/>
    <property type="match status" value="1"/>
</dbReference>
<evidence type="ECO:0000313" key="12">
    <source>
        <dbReference type="Proteomes" id="UP000044602"/>
    </source>
</evidence>
<feature type="compositionally biased region" description="Pro residues" evidence="8">
    <location>
        <begin position="58"/>
        <end position="75"/>
    </location>
</feature>
<evidence type="ECO:0000256" key="8">
    <source>
        <dbReference type="SAM" id="MobiDB-lite"/>
    </source>
</evidence>
<dbReference type="InterPro" id="IPR000254">
    <property type="entry name" value="CBD"/>
</dbReference>
<evidence type="ECO:0000259" key="10">
    <source>
        <dbReference type="PROSITE" id="PS51164"/>
    </source>
</evidence>
<dbReference type="GO" id="GO:0046274">
    <property type="term" value="P:lignin catabolic process"/>
    <property type="evidence" value="ECO:0007669"/>
    <property type="project" value="UniProtKB-KW"/>
</dbReference>
<evidence type="ECO:0000256" key="7">
    <source>
        <dbReference type="ARBA" id="ARBA00026105"/>
    </source>
</evidence>
<keyword evidence="2" id="KW-0719">Serine esterase</keyword>
<dbReference type="Gene3D" id="3.40.50.1820">
    <property type="entry name" value="alpha/beta hydrolase"/>
    <property type="match status" value="1"/>
</dbReference>
<dbReference type="GO" id="GO:0030248">
    <property type="term" value="F:cellulose binding"/>
    <property type="evidence" value="ECO:0007669"/>
    <property type="project" value="InterPro"/>
</dbReference>
<feature type="chain" id="PRO_5002567860" description="(4-O-methyl)-D-glucuronate--lignin esterase" evidence="9">
    <location>
        <begin position="19"/>
        <end position="253"/>
    </location>
</feature>
<evidence type="ECO:0000256" key="4">
    <source>
        <dbReference type="ARBA" id="ARBA00022801"/>
    </source>
</evidence>
<dbReference type="GO" id="GO:0052689">
    <property type="term" value="F:carboxylic ester hydrolase activity"/>
    <property type="evidence" value="ECO:0007669"/>
    <property type="project" value="UniProtKB-KW"/>
</dbReference>
<evidence type="ECO:0000313" key="11">
    <source>
        <dbReference type="EMBL" id="CRK42721.1"/>
    </source>
</evidence>
<keyword evidence="5" id="KW-0439">Lignin degradation</keyword>
<organism evidence="11 12">
    <name type="scientific">Verticillium longisporum</name>
    <name type="common">Verticillium dahliae var. longisporum</name>
    <dbReference type="NCBI Taxonomy" id="100787"/>
    <lineage>
        <taxon>Eukaryota</taxon>
        <taxon>Fungi</taxon>
        <taxon>Dikarya</taxon>
        <taxon>Ascomycota</taxon>
        <taxon>Pezizomycotina</taxon>
        <taxon>Sordariomycetes</taxon>
        <taxon>Hypocreomycetidae</taxon>
        <taxon>Glomerellales</taxon>
        <taxon>Plectosphaerellaceae</taxon>
        <taxon>Verticillium</taxon>
    </lineage>
</organism>
<comment type="similarity">
    <text evidence="1">Belongs to the carbohydrate esterase 15 (CE15) family.</text>
</comment>
<dbReference type="Proteomes" id="UP000044602">
    <property type="component" value="Unassembled WGS sequence"/>
</dbReference>
<dbReference type="InterPro" id="IPR035971">
    <property type="entry name" value="CBD_sf"/>
</dbReference>
<feature type="non-terminal residue" evidence="11">
    <location>
        <position position="253"/>
    </location>
</feature>